<evidence type="ECO:0000313" key="5">
    <source>
        <dbReference type="EMBL" id="VFT95354.1"/>
    </source>
</evidence>
<dbReference type="InterPro" id="IPR001194">
    <property type="entry name" value="cDENN_dom"/>
</dbReference>
<dbReference type="PROSITE" id="PS50211">
    <property type="entry name" value="DENN"/>
    <property type="match status" value="1"/>
</dbReference>
<evidence type="ECO:0000259" key="3">
    <source>
        <dbReference type="PROSITE" id="PS50211"/>
    </source>
</evidence>
<dbReference type="SMART" id="SM00799">
    <property type="entry name" value="DENN"/>
    <property type="match status" value="1"/>
</dbReference>
<reference evidence="5 6" key="1">
    <citation type="submission" date="2019-03" db="EMBL/GenBank/DDBJ databases">
        <authorList>
            <person name="Gaulin E."/>
            <person name="Dumas B."/>
        </authorList>
    </citation>
    <scope>NUCLEOTIDE SEQUENCE [LARGE SCALE GENOMIC DNA]</scope>
    <source>
        <strain evidence="5">CBS 568.67</strain>
    </source>
</reference>
<dbReference type="AlphaFoldDB" id="A0A485LCF9"/>
<evidence type="ECO:0000256" key="1">
    <source>
        <dbReference type="SAM" id="MobiDB-lite"/>
    </source>
</evidence>
<dbReference type="SUPFAM" id="SSF48097">
    <property type="entry name" value="Regulator of G-protein signaling, RGS"/>
    <property type="match status" value="2"/>
</dbReference>
<dbReference type="InterPro" id="IPR044926">
    <property type="entry name" value="RGS_subdomain_2"/>
</dbReference>
<reference evidence="4" key="2">
    <citation type="submission" date="2019-06" db="EMBL/GenBank/DDBJ databases">
        <title>Genomics analysis of Aphanomyces spp. identifies a new class of oomycete effector associated with host adaptation.</title>
        <authorList>
            <person name="Gaulin E."/>
        </authorList>
    </citation>
    <scope>NUCLEOTIDE SEQUENCE</scope>
    <source>
        <strain evidence="4">CBS 578.67</strain>
    </source>
</reference>
<feature type="region of interest" description="Disordered" evidence="1">
    <location>
        <begin position="15"/>
        <end position="51"/>
    </location>
</feature>
<feature type="compositionally biased region" description="Polar residues" evidence="1">
    <location>
        <begin position="28"/>
        <end position="51"/>
    </location>
</feature>
<name>A0A485LCF9_9STRA</name>
<dbReference type="EMBL" id="VJMH01006400">
    <property type="protein sequence ID" value="KAF0689975.1"/>
    <property type="molecule type" value="Genomic_DNA"/>
</dbReference>
<dbReference type="OrthoDB" id="74314at2759"/>
<dbReference type="InterPro" id="IPR043153">
    <property type="entry name" value="DENN_C"/>
</dbReference>
<feature type="domain" description="RGS" evidence="2">
    <location>
        <begin position="129"/>
        <end position="253"/>
    </location>
</feature>
<dbReference type="InterPro" id="IPR037516">
    <property type="entry name" value="Tripartite_DENN"/>
</dbReference>
<feature type="region of interest" description="Disordered" evidence="1">
    <location>
        <begin position="397"/>
        <end position="442"/>
    </location>
</feature>
<feature type="compositionally biased region" description="Acidic residues" evidence="1">
    <location>
        <begin position="428"/>
        <end position="437"/>
    </location>
</feature>
<evidence type="ECO:0000313" key="4">
    <source>
        <dbReference type="EMBL" id="KAF0689975.1"/>
    </source>
</evidence>
<dbReference type="InterPro" id="IPR036305">
    <property type="entry name" value="RGS_sf"/>
</dbReference>
<organism evidence="5 6">
    <name type="scientific">Aphanomyces stellatus</name>
    <dbReference type="NCBI Taxonomy" id="120398"/>
    <lineage>
        <taxon>Eukaryota</taxon>
        <taxon>Sar</taxon>
        <taxon>Stramenopiles</taxon>
        <taxon>Oomycota</taxon>
        <taxon>Saprolegniomycetes</taxon>
        <taxon>Saprolegniales</taxon>
        <taxon>Verrucalvaceae</taxon>
        <taxon>Aphanomyces</taxon>
    </lineage>
</organism>
<evidence type="ECO:0000313" key="6">
    <source>
        <dbReference type="Proteomes" id="UP000332933"/>
    </source>
</evidence>
<dbReference type="PROSITE" id="PS50132">
    <property type="entry name" value="RGS"/>
    <property type="match status" value="1"/>
</dbReference>
<evidence type="ECO:0000259" key="2">
    <source>
        <dbReference type="PROSITE" id="PS50132"/>
    </source>
</evidence>
<dbReference type="PANTHER" id="PTHR15288">
    <property type="entry name" value="DENN DOMAIN-CONTAINING PROTEIN 2"/>
    <property type="match status" value="1"/>
</dbReference>
<gene>
    <name evidence="5" type="primary">Aste57867_18619</name>
    <name evidence="4" type="ORF">As57867_018557</name>
    <name evidence="5" type="ORF">ASTE57867_18619</name>
</gene>
<dbReference type="Proteomes" id="UP000332933">
    <property type="component" value="Unassembled WGS sequence"/>
</dbReference>
<dbReference type="EMBL" id="CAADRA010006421">
    <property type="protein sequence ID" value="VFT95354.1"/>
    <property type="molecule type" value="Genomic_DNA"/>
</dbReference>
<dbReference type="Pfam" id="PF02141">
    <property type="entry name" value="DENN"/>
    <property type="match status" value="1"/>
</dbReference>
<protein>
    <submittedName>
        <fullName evidence="5">Aste57867_18619 protein</fullName>
    </submittedName>
</protein>
<feature type="domain" description="UDENN" evidence="3">
    <location>
        <begin position="486"/>
        <end position="904"/>
    </location>
</feature>
<accession>A0A485LCF9</accession>
<dbReference type="Gene3D" id="1.10.167.10">
    <property type="entry name" value="Regulator of G-protein Signalling 4, domain 2"/>
    <property type="match status" value="2"/>
</dbReference>
<dbReference type="Gene3D" id="3.40.50.11500">
    <property type="match status" value="1"/>
</dbReference>
<sequence length="905" mass="102146">MNFLKKPDKLMPLDSWLFGDDRDDKKQSTNQVRSAPTSRTLSPAHQQHQSSPVLMLNPKLVAAATDAATKLQDTYKKMSTKALNSQYPMPLSKRFRKYLKAKERTDKHPDAVLLSPTSYTRLRSYAPSSLPEILRDPKKLPYLLQFLSETQTMEGKMNYHQVLLFLIELEQQKGGARPHLLKLFTKYFTKSSEFYISTTLDLTDELEQLVLASIQTDDVGWLGFRPIQKLAFKRLAREELPRFIKSNEYLKMMMEVEQNAAFVPMDRFLTHPRAAHYFLLFLMQQRQHFELYVWLHIEYVLKPAAISGHDPSATLFWSLAAELEHKAAIDSAAIQDETKKALRVAIARRDSDAALAALKAAQLEIMQLLSAPWYDRFVKSHLYVLALNDRASKKLLDSDSETDETPSYSEYDTEVSLPPSSLVHHEEESESEDESGSDSDKVDRLDLESIIRSTNLPTGLQVHYRPNYHVHAHTLSDLNASTNGIDSIVLFKTALERSSGLEVSYVRHNKTAPTTADGQRRIQELAKRIQPFLVPHGNVVGDTPRPAAIFPFLVLQNGHEDNLYGLCYYTSCSMPAESGGGFGVQGMCLLSTYPLLDTLRHLLTTHRRRHGDQCMAPDHARELYTAEKPPHVDHDPLELTAADRAHGRLDLPAPPRLDFSLDALFHRLSSAVVLEVLANALLEHSIIFLSESYTALTTCAEATRALLNPFSWCHIYIPLLPKALLSYVHCPTPILVGVHQSSTTRDDLPTPSDSSATVIVDLDRGSIEYLGARRIVWGNMGLQDGSTKDIQVVDAFHDARKKLDALRPWRGHHDAVDDDSDRPEGAPQSRRAICHDLVSSLLVHHNAASLVVGDAHESVIMFDEKKFTSLRPPHETPFMESLVRTQSFSEIISTHRIDAHDFHEY</sequence>
<dbReference type="InterPro" id="IPR016137">
    <property type="entry name" value="RGS"/>
</dbReference>
<proteinExistence type="predicted"/>
<dbReference type="InterPro" id="IPR051942">
    <property type="entry name" value="DENN_domain_containing_2"/>
</dbReference>
<keyword evidence="6" id="KW-1185">Reference proteome</keyword>
<dbReference type="PANTHER" id="PTHR15288:SF0">
    <property type="entry name" value="UDENN DOMAIN-CONTAINING PROTEIN"/>
    <property type="match status" value="1"/>
</dbReference>